<feature type="compositionally biased region" description="Basic residues" evidence="1">
    <location>
        <begin position="109"/>
        <end position="129"/>
    </location>
</feature>
<organism evidence="2">
    <name type="scientific">marine sediment metagenome</name>
    <dbReference type="NCBI Taxonomy" id="412755"/>
    <lineage>
        <taxon>unclassified sequences</taxon>
        <taxon>metagenomes</taxon>
        <taxon>ecological metagenomes</taxon>
    </lineage>
</organism>
<dbReference type="AlphaFoldDB" id="X1T958"/>
<protein>
    <submittedName>
        <fullName evidence="2">Uncharacterized protein</fullName>
    </submittedName>
</protein>
<proteinExistence type="predicted"/>
<reference evidence="2" key="1">
    <citation type="journal article" date="2014" name="Front. Microbiol.">
        <title>High frequency of phylogenetically diverse reductive dehalogenase-homologous genes in deep subseafloor sedimentary metagenomes.</title>
        <authorList>
            <person name="Kawai M."/>
            <person name="Futagami T."/>
            <person name="Toyoda A."/>
            <person name="Takaki Y."/>
            <person name="Nishi S."/>
            <person name="Hori S."/>
            <person name="Arai W."/>
            <person name="Tsubouchi T."/>
            <person name="Morono Y."/>
            <person name="Uchiyama I."/>
            <person name="Ito T."/>
            <person name="Fujiyama A."/>
            <person name="Inagaki F."/>
            <person name="Takami H."/>
        </authorList>
    </citation>
    <scope>NUCLEOTIDE SEQUENCE</scope>
    <source>
        <strain evidence="2">Expedition CK06-06</strain>
    </source>
</reference>
<comment type="caution">
    <text evidence="2">The sequence shown here is derived from an EMBL/GenBank/DDBJ whole genome shotgun (WGS) entry which is preliminary data.</text>
</comment>
<name>X1T958_9ZZZZ</name>
<dbReference type="EMBL" id="BARW01009739">
    <property type="protein sequence ID" value="GAI84060.1"/>
    <property type="molecule type" value="Genomic_DNA"/>
</dbReference>
<feature type="compositionally biased region" description="Basic residues" evidence="1">
    <location>
        <begin position="46"/>
        <end position="61"/>
    </location>
</feature>
<accession>X1T958</accession>
<sequence>MTGSELRAEQNIASGSSSCSYTDGAQYGVCQTEARGWPMPQYMSGGRKRSKKGKTMRKRSRCPKKCSKRCSKKCKCKCHRGGKSASRRRKGGFLTQAAVPFGLFAAQKRTQRKHAHAHGRKHKSYKRRR</sequence>
<feature type="region of interest" description="Disordered" evidence="1">
    <location>
        <begin position="1"/>
        <end position="22"/>
    </location>
</feature>
<feature type="region of interest" description="Disordered" evidence="1">
    <location>
        <begin position="38"/>
        <end position="61"/>
    </location>
</feature>
<evidence type="ECO:0000313" key="2">
    <source>
        <dbReference type="EMBL" id="GAI84060.1"/>
    </source>
</evidence>
<evidence type="ECO:0000256" key="1">
    <source>
        <dbReference type="SAM" id="MobiDB-lite"/>
    </source>
</evidence>
<feature type="compositionally biased region" description="Polar residues" evidence="1">
    <location>
        <begin position="11"/>
        <end position="22"/>
    </location>
</feature>
<gene>
    <name evidence="2" type="ORF">S12H4_19466</name>
</gene>
<feature type="region of interest" description="Disordered" evidence="1">
    <location>
        <begin position="107"/>
        <end position="129"/>
    </location>
</feature>